<comment type="subcellular location">
    <subcellularLocation>
        <location evidence="1">Membrane</location>
        <topology evidence="1">Multi-pass membrane protein</topology>
    </subcellularLocation>
</comment>
<dbReference type="RefSeq" id="WP_187948775.1">
    <property type="nucleotide sequence ID" value="NZ_WNJQ01000004.1"/>
</dbReference>
<dbReference type="EMBL" id="WNJQ01000004">
    <property type="protein sequence ID" value="MBC9825467.1"/>
    <property type="molecule type" value="Genomic_DNA"/>
</dbReference>
<gene>
    <name evidence="8" type="ORF">GLO26_06450</name>
</gene>
<dbReference type="InterPro" id="IPR001173">
    <property type="entry name" value="Glyco_trans_2-like"/>
</dbReference>
<evidence type="ECO:0000259" key="7">
    <source>
        <dbReference type="Pfam" id="PF04138"/>
    </source>
</evidence>
<feature type="transmembrane region" description="Helical" evidence="5">
    <location>
        <begin position="322"/>
        <end position="340"/>
    </location>
</feature>
<dbReference type="Pfam" id="PF00535">
    <property type="entry name" value="Glycos_transf_2"/>
    <property type="match status" value="1"/>
</dbReference>
<dbReference type="CDD" id="cd04179">
    <property type="entry name" value="DPM_DPG-synthase_like"/>
    <property type="match status" value="1"/>
</dbReference>
<name>A0ABR7TBY8_9LACT</name>
<keyword evidence="9" id="KW-1185">Reference proteome</keyword>
<evidence type="ECO:0000313" key="9">
    <source>
        <dbReference type="Proteomes" id="UP000638836"/>
    </source>
</evidence>
<keyword evidence="4 5" id="KW-0472">Membrane</keyword>
<evidence type="ECO:0000256" key="1">
    <source>
        <dbReference type="ARBA" id="ARBA00004141"/>
    </source>
</evidence>
<keyword evidence="3 5" id="KW-1133">Transmembrane helix</keyword>
<dbReference type="Gene3D" id="3.90.550.10">
    <property type="entry name" value="Spore Coat Polysaccharide Biosynthesis Protein SpsA, Chain A"/>
    <property type="match status" value="1"/>
</dbReference>
<dbReference type="InterPro" id="IPR029044">
    <property type="entry name" value="Nucleotide-diphossugar_trans"/>
</dbReference>
<feature type="transmembrane region" description="Helical" evidence="5">
    <location>
        <begin position="229"/>
        <end position="252"/>
    </location>
</feature>
<accession>A0ABR7TBY8</accession>
<dbReference type="InterPro" id="IPR007267">
    <property type="entry name" value="GtrA_DPMS_TM"/>
</dbReference>
<feature type="domain" description="GtrA/DPMS transmembrane" evidence="7">
    <location>
        <begin position="228"/>
        <end position="345"/>
    </location>
</feature>
<feature type="domain" description="Glycosyltransferase 2-like" evidence="6">
    <location>
        <begin position="6"/>
        <end position="167"/>
    </location>
</feature>
<comment type="caution">
    <text evidence="8">The sequence shown here is derived from an EMBL/GenBank/DDBJ whole genome shotgun (WGS) entry which is preliminary data.</text>
</comment>
<proteinExistence type="predicted"/>
<dbReference type="Proteomes" id="UP000638836">
    <property type="component" value="Unassembled WGS sequence"/>
</dbReference>
<protein>
    <submittedName>
        <fullName evidence="8">Glycosyltransferase</fullName>
    </submittedName>
</protein>
<evidence type="ECO:0000256" key="4">
    <source>
        <dbReference type="ARBA" id="ARBA00023136"/>
    </source>
</evidence>
<dbReference type="Pfam" id="PF04138">
    <property type="entry name" value="GtrA_DPMS_TM"/>
    <property type="match status" value="1"/>
</dbReference>
<dbReference type="PANTHER" id="PTHR10859:SF114">
    <property type="entry name" value="DOLICHOL-PHOSPHATE MANNOSYLTRANSFERASE"/>
    <property type="match status" value="1"/>
</dbReference>
<evidence type="ECO:0000256" key="3">
    <source>
        <dbReference type="ARBA" id="ARBA00022989"/>
    </source>
</evidence>
<evidence type="ECO:0000313" key="8">
    <source>
        <dbReference type="EMBL" id="MBC9825467.1"/>
    </source>
</evidence>
<evidence type="ECO:0000256" key="5">
    <source>
        <dbReference type="SAM" id="Phobius"/>
    </source>
</evidence>
<reference evidence="8 9" key="1">
    <citation type="journal article" date="2020" name="Microorganisms">
        <title>New Insight into Antimicrobial Compounds from Food and Marine-Sourced Carnobacterium Species through Phenotype and Genome Analyses.</title>
        <authorList>
            <person name="Begrem S."/>
            <person name="Ivaniuk F."/>
            <person name="Gigout-Chevalier F."/>
            <person name="Kolypczuk L."/>
            <person name="Bonnetot S."/>
            <person name="Leroi F."/>
            <person name="Grovel O."/>
            <person name="Delbarre-Ladrat C."/>
            <person name="Passerini D."/>
        </authorList>
    </citation>
    <scope>NUCLEOTIDE SEQUENCE [LARGE SCALE GENOMIC DNA]</scope>
    <source>
        <strain evidence="8 9">MIP2551</strain>
    </source>
</reference>
<dbReference type="SUPFAM" id="SSF53448">
    <property type="entry name" value="Nucleotide-diphospho-sugar transferases"/>
    <property type="match status" value="1"/>
</dbReference>
<evidence type="ECO:0000259" key="6">
    <source>
        <dbReference type="Pfam" id="PF00535"/>
    </source>
</evidence>
<organism evidence="8 9">
    <name type="scientific">Carnobacterium inhibens</name>
    <dbReference type="NCBI Taxonomy" id="147709"/>
    <lineage>
        <taxon>Bacteria</taxon>
        <taxon>Bacillati</taxon>
        <taxon>Bacillota</taxon>
        <taxon>Bacilli</taxon>
        <taxon>Lactobacillales</taxon>
        <taxon>Carnobacteriaceae</taxon>
        <taxon>Carnobacterium</taxon>
    </lineage>
</organism>
<feature type="transmembrane region" description="Helical" evidence="5">
    <location>
        <begin position="294"/>
        <end position="316"/>
    </location>
</feature>
<feature type="transmembrane region" description="Helical" evidence="5">
    <location>
        <begin position="264"/>
        <end position="282"/>
    </location>
</feature>
<dbReference type="PANTHER" id="PTHR10859">
    <property type="entry name" value="GLYCOSYL TRANSFERASE"/>
    <property type="match status" value="1"/>
</dbReference>
<sequence length="350" mass="40118">MENIVIVIPSLEPDEKLLSLLETIRSRQSVTIPIVIVDDGSGIAFEKYFQIAKDKFDCIVLTHEQNFGKGRALKTAMNYVLKHFEKAKGIVTIDSDGQHRYKDMVVCVDAFNVHKDALIMGVRSFDGKVPFKSKFGNLLTRRIMKVITGIKLTDTQTGLRVIPRFFMEQLVNTSGDRFEYEMSMLLEAKKQQVRIVEVPIKTVYIEENQSSHFHALFDSIAIYAVFIKYLFSSVFSFFIDISIFSLIIYFIGESNFQAITIASYIARGISSLFNYLVNNYIVFKNGSSNSFIKYYGLVIIQTFISSLFVSLVHNVLMDFNPTLVKVVIDLLLFVISFYVQKKWVFHKVVK</sequence>
<keyword evidence="2 5" id="KW-0812">Transmembrane</keyword>
<evidence type="ECO:0000256" key="2">
    <source>
        <dbReference type="ARBA" id="ARBA00022692"/>
    </source>
</evidence>